<name>A0AAD0J2I7_9BURK</name>
<organism evidence="1 2">
    <name type="scientific">Burkholderia cenocepacia</name>
    <dbReference type="NCBI Taxonomy" id="95486"/>
    <lineage>
        <taxon>Bacteria</taxon>
        <taxon>Pseudomonadati</taxon>
        <taxon>Pseudomonadota</taxon>
        <taxon>Betaproteobacteria</taxon>
        <taxon>Burkholderiales</taxon>
        <taxon>Burkholderiaceae</taxon>
        <taxon>Burkholderia</taxon>
        <taxon>Burkholderia cepacia complex</taxon>
    </lineage>
</organism>
<dbReference type="AlphaFoldDB" id="A0AAD0J2I7"/>
<evidence type="ECO:0000313" key="1">
    <source>
        <dbReference type="EMBL" id="AWG31485.1"/>
    </source>
</evidence>
<dbReference type="EMBL" id="CP021069">
    <property type="protein sequence ID" value="AWG31485.1"/>
    <property type="molecule type" value="Genomic_DNA"/>
</dbReference>
<gene>
    <name evidence="1" type="ORF">B9Z07_21975</name>
</gene>
<accession>A0AAD0J2I7</accession>
<evidence type="ECO:0000313" key="2">
    <source>
        <dbReference type="Proteomes" id="UP000244809"/>
    </source>
</evidence>
<reference evidence="1 2" key="1">
    <citation type="submission" date="2017-04" db="EMBL/GenBank/DDBJ databases">
        <title>Complete genome sequence of Burkholderia cenocepacia PC184 Midwest clone.</title>
        <authorList>
            <person name="Mulks M.H."/>
            <person name="Cooper V.S."/>
        </authorList>
    </citation>
    <scope>NUCLEOTIDE SEQUENCE [LARGE SCALE GENOMIC DNA]</scope>
    <source>
        <strain evidence="1 2">PC184 Mulks</strain>
    </source>
</reference>
<sequence>MKGSEILVADGQIEAFSYQGNSLAVSVKTDHGAFEVIFHRVLGMKAFSPEEQDLSHLAESSASSFLSEVCIAVEEPVGGFREFSFISAWTDEPLLTVIADDVQVRKMML</sequence>
<dbReference type="Proteomes" id="UP000244809">
    <property type="component" value="Chromosome 3"/>
</dbReference>
<dbReference type="RefSeq" id="WP_034174269.1">
    <property type="nucleotide sequence ID" value="NZ_CADEUB010000013.1"/>
</dbReference>
<protein>
    <submittedName>
        <fullName evidence="1">Uncharacterized protein</fullName>
    </submittedName>
</protein>
<proteinExistence type="predicted"/>